<dbReference type="EMBL" id="CP080627">
    <property type="protein sequence ID" value="UYV18645.1"/>
    <property type="molecule type" value="Genomic_DNA"/>
</dbReference>
<feature type="transmembrane region" description="Helical" evidence="1">
    <location>
        <begin position="6"/>
        <end position="36"/>
    </location>
</feature>
<organism evidence="2 3">
    <name type="scientific">Halomonas qaidamensis</name>
    <dbReference type="NCBI Taxonomy" id="2866211"/>
    <lineage>
        <taxon>Bacteria</taxon>
        <taxon>Pseudomonadati</taxon>
        <taxon>Pseudomonadota</taxon>
        <taxon>Gammaproteobacteria</taxon>
        <taxon>Oceanospirillales</taxon>
        <taxon>Halomonadaceae</taxon>
        <taxon>Halomonas</taxon>
    </lineage>
</organism>
<dbReference type="Proteomes" id="UP001163082">
    <property type="component" value="Chromosome"/>
</dbReference>
<keyword evidence="1" id="KW-0472">Membrane</keyword>
<keyword evidence="3" id="KW-1185">Reference proteome</keyword>
<keyword evidence="1" id="KW-1133">Transmembrane helix</keyword>
<dbReference type="Pfam" id="PF17336">
    <property type="entry name" value="DUF5368"/>
    <property type="match status" value="1"/>
</dbReference>
<keyword evidence="1" id="KW-0812">Transmembrane</keyword>
<feature type="transmembrane region" description="Helical" evidence="1">
    <location>
        <begin position="48"/>
        <end position="67"/>
    </location>
</feature>
<accession>A0ABY6JPP0</accession>
<sequence>MTLTGIITILMYALAPFIWLMLAAAVIIVGLHLFAYLRGYQITHHRSVLALLLAGLVGLTAFVWVPWFTHSTLDYVATVVDWVALTSAAIATFIVALIVLHPLSYLISDRRTD</sequence>
<gene>
    <name evidence="2" type="ORF">K1Y77_14445</name>
</gene>
<feature type="transmembrane region" description="Helical" evidence="1">
    <location>
        <begin position="82"/>
        <end position="107"/>
    </location>
</feature>
<evidence type="ECO:0000256" key="1">
    <source>
        <dbReference type="SAM" id="Phobius"/>
    </source>
</evidence>
<evidence type="ECO:0000313" key="2">
    <source>
        <dbReference type="EMBL" id="UYV18645.1"/>
    </source>
</evidence>
<proteinExistence type="predicted"/>
<name>A0ABY6JPP0_9GAMM</name>
<protein>
    <submittedName>
        <fullName evidence="2">DUF5368 family protein</fullName>
    </submittedName>
</protein>
<reference evidence="2 3" key="1">
    <citation type="journal article" date="2022" name="Antonie Van Leeuwenhoek">
        <title>Whole genome sequencing of the halophilic Halomonas qaidamensis XH36, a novel species strain with high ectoine production.</title>
        <authorList>
            <person name="Zhang T."/>
            <person name="Cui T."/>
            <person name="Cao Y."/>
            <person name="Li Y."/>
            <person name="Li F."/>
            <person name="Zhu D."/>
            <person name="Xing J."/>
        </authorList>
    </citation>
    <scope>NUCLEOTIDE SEQUENCE [LARGE SCALE GENOMIC DNA]</scope>
    <source>
        <strain evidence="2 3">XH36</strain>
    </source>
</reference>
<dbReference type="RefSeq" id="WP_264429166.1">
    <property type="nucleotide sequence ID" value="NZ_CP080627.1"/>
</dbReference>
<evidence type="ECO:0000313" key="3">
    <source>
        <dbReference type="Proteomes" id="UP001163082"/>
    </source>
</evidence>
<dbReference type="InterPro" id="IPR035308">
    <property type="entry name" value="DUF5368"/>
</dbReference>